<dbReference type="NCBIfam" id="NF033527">
    <property type="entry name" value="transpos_Tn3"/>
    <property type="match status" value="1"/>
</dbReference>
<evidence type="ECO:0000256" key="3">
    <source>
        <dbReference type="ARBA" id="ARBA00023125"/>
    </source>
</evidence>
<dbReference type="Pfam" id="PF13700">
    <property type="entry name" value="DUF4158"/>
    <property type="match status" value="1"/>
</dbReference>
<comment type="caution">
    <text evidence="7">The sequence shown here is derived from an EMBL/GenBank/DDBJ whole genome shotgun (WGS) entry which is preliminary data.</text>
</comment>
<keyword evidence="8" id="KW-1185">Reference proteome</keyword>
<dbReference type="InterPro" id="IPR047653">
    <property type="entry name" value="Tn3-like_transpos"/>
</dbReference>
<dbReference type="Proteomes" id="UP000579153">
    <property type="component" value="Unassembled WGS sequence"/>
</dbReference>
<protein>
    <submittedName>
        <fullName evidence="7">TnpA family transposase</fullName>
    </submittedName>
</protein>
<reference evidence="7 8" key="1">
    <citation type="submission" date="2020-08" db="EMBL/GenBank/DDBJ databases">
        <title>Sequencing the genomes of 1000 actinobacteria strains.</title>
        <authorList>
            <person name="Klenk H.-P."/>
        </authorList>
    </citation>
    <scope>NUCLEOTIDE SEQUENCE [LARGE SCALE GENOMIC DNA]</scope>
    <source>
        <strain evidence="7 8">DSM 45507</strain>
    </source>
</reference>
<feature type="domain" description="DUF4158" evidence="6">
    <location>
        <begin position="5"/>
        <end position="172"/>
    </location>
</feature>
<dbReference type="InterPro" id="IPR002513">
    <property type="entry name" value="Tn3_Tnp_DDE_dom"/>
</dbReference>
<dbReference type="AlphaFoldDB" id="A0A7W9LFK8"/>
<evidence type="ECO:0000313" key="7">
    <source>
        <dbReference type="EMBL" id="MBB5781961.1"/>
    </source>
</evidence>
<dbReference type="Pfam" id="PF01526">
    <property type="entry name" value="DDE_Tnp_Tn3"/>
    <property type="match status" value="1"/>
</dbReference>
<name>A0A7W9LFK8_9ACTN</name>
<evidence type="ECO:0000259" key="5">
    <source>
        <dbReference type="Pfam" id="PF01526"/>
    </source>
</evidence>
<evidence type="ECO:0000259" key="6">
    <source>
        <dbReference type="Pfam" id="PF13700"/>
    </source>
</evidence>
<feature type="domain" description="Tn3 transposase DDE" evidence="5">
    <location>
        <begin position="601"/>
        <end position="990"/>
    </location>
</feature>
<evidence type="ECO:0000256" key="2">
    <source>
        <dbReference type="ARBA" id="ARBA00022578"/>
    </source>
</evidence>
<dbReference type="GO" id="GO:0004803">
    <property type="term" value="F:transposase activity"/>
    <property type="evidence" value="ECO:0007669"/>
    <property type="project" value="InterPro"/>
</dbReference>
<gene>
    <name evidence="7" type="ORF">HD596_008717</name>
</gene>
<accession>A0A7W9LFK8</accession>
<dbReference type="GO" id="GO:0003677">
    <property type="term" value="F:DNA binding"/>
    <property type="evidence" value="ECO:0007669"/>
    <property type="project" value="UniProtKB-KW"/>
</dbReference>
<keyword evidence="3" id="KW-0238">DNA-binding</keyword>
<proteinExistence type="inferred from homology"/>
<dbReference type="GO" id="GO:0006313">
    <property type="term" value="P:DNA transposition"/>
    <property type="evidence" value="ECO:0007669"/>
    <property type="project" value="InterPro"/>
</dbReference>
<evidence type="ECO:0000256" key="1">
    <source>
        <dbReference type="ARBA" id="ARBA00009402"/>
    </source>
</evidence>
<comment type="similarity">
    <text evidence="1">Belongs to the transposase 7 family.</text>
</comment>
<dbReference type="RefSeq" id="WP_185075163.1">
    <property type="nucleotide sequence ID" value="NZ_JACHMB010000001.1"/>
</dbReference>
<dbReference type="InterPro" id="IPR025296">
    <property type="entry name" value="DUF4158"/>
</dbReference>
<dbReference type="EMBL" id="JACHMB010000001">
    <property type="protein sequence ID" value="MBB5781961.1"/>
    <property type="molecule type" value="Genomic_DNA"/>
</dbReference>
<keyword evidence="2" id="KW-0815">Transposition</keyword>
<evidence type="ECO:0000256" key="4">
    <source>
        <dbReference type="ARBA" id="ARBA00023172"/>
    </source>
</evidence>
<keyword evidence="4" id="KW-0233">DNA recombination</keyword>
<evidence type="ECO:0000313" key="8">
    <source>
        <dbReference type="Proteomes" id="UP000579153"/>
    </source>
</evidence>
<sequence length="1012" mass="111972">MPVDFLSDEQVARYRRFRPEVSVAELEQFFRLEAKALQALASKRRPTTKLGWAVQWGTVRMLGTFLAEDPLNVPRDVLEFVAEQLGIDPACAPEYLTRPKTAYEHAWEIRDLLELWEFSKREQEVRDYLAARVWSTVEGPRALFDRAVVHMLREGILLPAGITTLTRLISEVRRAEHARLYRTLAERAGPELRARLAELLQVPADRRVSELERLRTAPTRASGRVMVAELHRVAEIGGLGAGAVRVEPVPAVKLSALARYGLASKAPTLRDLEGDRQAATLLATVRRLETSSVDDALDVLDLLITSNLLARAERAGKAEQLRTFPKLRKAARTMASAVEVLMSAPEAAEDRLVSLVEVWKAIEEVVPREKLASAVETVAAFVPTTDDDAAAEWRAELVKRYRTVQGFIELLLEVIRFRAVEAGSAVLAMVRTAAAMAKSRRRYAPGGIAAHEALISGSWRPLVYRNPDVPEGQIDKAAFVLCAVMHLHHALRRRDVFAEGSERWSDPRARLLDGDAWQQARPHVLTSLELEVEPAGHLAELASALEGAYARVLDGLGANTAVQFVGGRLQLEKLGAVEEPPLMKELRSLIDGMLPRLDFPELLLEVFDRTGLPGDFTHISGADPSMEDFGVSLAALIVAEACNVGLVPIEKPNVPALTRARLLQVDQGYLRGETIAAANARLIAAQAELDIVRCWGGGHIASADGLRFVVPVQNLHTGHNPVYWGRQRGATWLNVVNDQVMGIGGLVVPGTLRDSLFILDAIHNLDGGPKPETVVTDTASYSDIVSGLFAICGYQFSPRIADLADTRLWRTNTRAVYGPLEHMSRHTVRLDKIRAHWGDMLRVAGSLTMGTVRAYDLIRMLSADGRTTGLGEAFAHYGRISKTLHLLQFIADEGYRRMIGTQLNVQEARHRLARKIAFGNRGQLRQRYREGLEDQLGSLGLALNAVIWWNSLYLDAAVKHLREQGFPVTDEMCARLSPIQYEHINFLGRYAFSRADVAGGLRPFHEGAHEGA</sequence>
<organism evidence="7 8">
    <name type="scientific">Nonomuraea jabiensis</name>
    <dbReference type="NCBI Taxonomy" id="882448"/>
    <lineage>
        <taxon>Bacteria</taxon>
        <taxon>Bacillati</taxon>
        <taxon>Actinomycetota</taxon>
        <taxon>Actinomycetes</taxon>
        <taxon>Streptosporangiales</taxon>
        <taxon>Streptosporangiaceae</taxon>
        <taxon>Nonomuraea</taxon>
    </lineage>
</organism>